<keyword evidence="3 6" id="KW-0812">Transmembrane</keyword>
<feature type="domain" description="Type II secretion system protein GspF" evidence="7">
    <location>
        <begin position="144"/>
        <end position="269"/>
    </location>
</feature>
<comment type="caution">
    <text evidence="8">The sequence shown here is derived from an EMBL/GenBank/DDBJ whole genome shotgun (WGS) entry which is preliminary data.</text>
</comment>
<dbReference type="Gene3D" id="1.20.81.30">
    <property type="entry name" value="Type II secretion system (T2SS), domain F"/>
    <property type="match status" value="1"/>
</dbReference>
<keyword evidence="2" id="KW-1003">Cell membrane</keyword>
<comment type="subcellular location">
    <subcellularLocation>
        <location evidence="1">Cell membrane</location>
        <topology evidence="1">Multi-pass membrane protein</topology>
    </subcellularLocation>
</comment>
<evidence type="ECO:0000313" key="8">
    <source>
        <dbReference type="EMBL" id="MDV2480571.1"/>
    </source>
</evidence>
<dbReference type="Proteomes" id="UP001281203">
    <property type="component" value="Unassembled WGS sequence"/>
</dbReference>
<evidence type="ECO:0000256" key="2">
    <source>
        <dbReference type="ARBA" id="ARBA00022475"/>
    </source>
</evidence>
<dbReference type="InterPro" id="IPR042094">
    <property type="entry name" value="T2SS_GspF_sf"/>
</dbReference>
<sequence length="351" mass="38722">MGFKDIFDDFLNRLPNRDRSGGSGMDGDAAGLNAFEEQERQIFDQIENTRKYREGFYRFIRHPLQVMIEEPFTVLYISVPAALVLLIGGFMSLVMSYGVGVLFSTTMIDDVLVFALLIAIVPLALLDLKESLRVSSIEASLPNFFRDVAGMNDSGMTLPHAIHIVSEGEYGALTPHIRKLDTEMSWGVPFVEAIRRFGKTVNTPLAERSVDLIAHASSAGGDVSEVLRAAAHDAYEFFNLKSERRNGMMIYMIIVVMSFFVFLFVIGVLSSTFLTTMAEAGQAVASSGSSQTFMGTVDLFLYNRIFCHAALIQGFFSGLAAGVMGEGRVLAGLKYSALMVLIAWIAFRFFI</sequence>
<protein>
    <submittedName>
        <fullName evidence="8">Type II secretion system F family protein</fullName>
    </submittedName>
</protein>
<evidence type="ECO:0000256" key="6">
    <source>
        <dbReference type="SAM" id="Phobius"/>
    </source>
</evidence>
<reference evidence="8 9" key="1">
    <citation type="submission" date="2019-10" db="EMBL/GenBank/DDBJ databases">
        <title>Isolation and characterization of Methanoculleus sp. Wushi-C6 from a hot spring well.</title>
        <authorList>
            <person name="Chen S.-C."/>
            <person name="Lan Z.-H."/>
            <person name="You Y.-T."/>
            <person name="Lai M.-C."/>
        </authorList>
    </citation>
    <scope>NUCLEOTIDE SEQUENCE [LARGE SCALE GENOMIC DNA]</scope>
    <source>
        <strain evidence="8 9">Wushi-C6</strain>
    </source>
</reference>
<dbReference type="InterPro" id="IPR018076">
    <property type="entry name" value="T2SS_GspF_dom"/>
</dbReference>
<evidence type="ECO:0000256" key="3">
    <source>
        <dbReference type="ARBA" id="ARBA00022692"/>
    </source>
</evidence>
<evidence type="ECO:0000313" key="9">
    <source>
        <dbReference type="Proteomes" id="UP001281203"/>
    </source>
</evidence>
<organism evidence="8 9">
    <name type="scientific">Methanoculleus caldifontis</name>
    <dbReference type="NCBI Taxonomy" id="2651577"/>
    <lineage>
        <taxon>Archaea</taxon>
        <taxon>Methanobacteriati</taxon>
        <taxon>Methanobacteriota</taxon>
        <taxon>Stenosarchaea group</taxon>
        <taxon>Methanomicrobia</taxon>
        <taxon>Methanomicrobiales</taxon>
        <taxon>Methanomicrobiaceae</taxon>
        <taxon>Methanoculleus</taxon>
    </lineage>
</organism>
<keyword evidence="4 6" id="KW-1133">Transmembrane helix</keyword>
<dbReference type="InterPro" id="IPR056569">
    <property type="entry name" value="ArlJ-like"/>
</dbReference>
<dbReference type="Pfam" id="PF00482">
    <property type="entry name" value="T2SSF"/>
    <property type="match status" value="1"/>
</dbReference>
<evidence type="ECO:0000256" key="1">
    <source>
        <dbReference type="ARBA" id="ARBA00004651"/>
    </source>
</evidence>
<feature type="transmembrane region" description="Helical" evidence="6">
    <location>
        <begin position="111"/>
        <end position="128"/>
    </location>
</feature>
<evidence type="ECO:0000256" key="5">
    <source>
        <dbReference type="ARBA" id="ARBA00023136"/>
    </source>
</evidence>
<dbReference type="RefSeq" id="WP_317063539.1">
    <property type="nucleotide sequence ID" value="NZ_WBKO01000001.1"/>
</dbReference>
<evidence type="ECO:0000259" key="7">
    <source>
        <dbReference type="Pfam" id="PF00482"/>
    </source>
</evidence>
<keyword evidence="9" id="KW-1185">Reference proteome</keyword>
<gene>
    <name evidence="8" type="ORF">F8E02_00820</name>
</gene>
<proteinExistence type="predicted"/>
<feature type="transmembrane region" description="Helical" evidence="6">
    <location>
        <begin position="248"/>
        <end position="269"/>
    </location>
</feature>
<feature type="transmembrane region" description="Helical" evidence="6">
    <location>
        <begin position="333"/>
        <end position="350"/>
    </location>
</feature>
<dbReference type="PANTHER" id="PTHR35402">
    <property type="entry name" value="INTEGRAL MEMBRANE PROTEIN-RELATED"/>
    <property type="match status" value="1"/>
</dbReference>
<dbReference type="EMBL" id="WBKO01000001">
    <property type="protein sequence ID" value="MDV2480571.1"/>
    <property type="molecule type" value="Genomic_DNA"/>
</dbReference>
<feature type="transmembrane region" description="Helical" evidence="6">
    <location>
        <begin position="74"/>
        <end position="99"/>
    </location>
</feature>
<accession>A0ABU3WXW8</accession>
<keyword evidence="5 6" id="KW-0472">Membrane</keyword>
<name>A0ABU3WXW8_9EURY</name>
<evidence type="ECO:0000256" key="4">
    <source>
        <dbReference type="ARBA" id="ARBA00022989"/>
    </source>
</evidence>
<feature type="transmembrane region" description="Helical" evidence="6">
    <location>
        <begin position="301"/>
        <end position="321"/>
    </location>
</feature>
<dbReference type="PANTHER" id="PTHR35402:SF1">
    <property type="entry name" value="TYPE II SECRETION SYSTEM PROTEIN GSPF DOMAIN-CONTAINING PROTEIN"/>
    <property type="match status" value="1"/>
</dbReference>